<comment type="caution">
    <text evidence="8">The sequence shown here is derived from an EMBL/GenBank/DDBJ whole genome shotgun (WGS) entry which is preliminary data.</text>
</comment>
<feature type="transmembrane region" description="Helical" evidence="6">
    <location>
        <begin position="65"/>
        <end position="85"/>
    </location>
</feature>
<gene>
    <name evidence="8" type="ORF">ACFOLG_15645</name>
</gene>
<dbReference type="Pfam" id="PF00892">
    <property type="entry name" value="EamA"/>
    <property type="match status" value="2"/>
</dbReference>
<feature type="transmembrane region" description="Helical" evidence="6">
    <location>
        <begin position="91"/>
        <end position="112"/>
    </location>
</feature>
<organism evidence="8 9">
    <name type="scientific">Vogesella facilis</name>
    <dbReference type="NCBI Taxonomy" id="1655232"/>
    <lineage>
        <taxon>Bacteria</taxon>
        <taxon>Pseudomonadati</taxon>
        <taxon>Pseudomonadota</taxon>
        <taxon>Betaproteobacteria</taxon>
        <taxon>Neisseriales</taxon>
        <taxon>Chromobacteriaceae</taxon>
        <taxon>Vogesella</taxon>
    </lineage>
</organism>
<evidence type="ECO:0000256" key="4">
    <source>
        <dbReference type="ARBA" id="ARBA00022989"/>
    </source>
</evidence>
<keyword evidence="3 6" id="KW-0812">Transmembrane</keyword>
<protein>
    <submittedName>
        <fullName evidence="8">DMT family transporter</fullName>
    </submittedName>
</protein>
<dbReference type="PANTHER" id="PTHR42920:SF11">
    <property type="entry name" value="INNER MEMBRANE PROTEIN YTFF"/>
    <property type="match status" value="1"/>
</dbReference>
<dbReference type="InterPro" id="IPR051258">
    <property type="entry name" value="Diverse_Substrate_Transporter"/>
</dbReference>
<feature type="transmembrane region" description="Helical" evidence="6">
    <location>
        <begin position="34"/>
        <end position="53"/>
    </location>
</feature>
<evidence type="ECO:0000256" key="6">
    <source>
        <dbReference type="SAM" id="Phobius"/>
    </source>
</evidence>
<keyword evidence="9" id="KW-1185">Reference proteome</keyword>
<feature type="transmembrane region" description="Helical" evidence="6">
    <location>
        <begin position="148"/>
        <end position="168"/>
    </location>
</feature>
<dbReference type="PANTHER" id="PTHR42920">
    <property type="entry name" value="OS03G0707200 PROTEIN-RELATED"/>
    <property type="match status" value="1"/>
</dbReference>
<keyword evidence="2" id="KW-1003">Cell membrane</keyword>
<feature type="domain" description="EamA" evidence="7">
    <location>
        <begin position="4"/>
        <end position="134"/>
    </location>
</feature>
<dbReference type="InterPro" id="IPR037185">
    <property type="entry name" value="EmrE-like"/>
</dbReference>
<feature type="transmembrane region" description="Helical" evidence="6">
    <location>
        <begin position="241"/>
        <end position="259"/>
    </location>
</feature>
<evidence type="ECO:0000259" key="7">
    <source>
        <dbReference type="Pfam" id="PF00892"/>
    </source>
</evidence>
<name>A0ABV7RL64_9NEIS</name>
<dbReference type="Proteomes" id="UP001595741">
    <property type="component" value="Unassembled WGS sequence"/>
</dbReference>
<dbReference type="EMBL" id="JBHRXN010000036">
    <property type="protein sequence ID" value="MFC3533613.1"/>
    <property type="molecule type" value="Genomic_DNA"/>
</dbReference>
<sequence length="294" mass="30918">MATLFPLLAVLIWSANTVASKAAAAVFDPAAISLYRWLLACIVMTPLFARPLWRARAQLRRHLPQLAVLALLGMVATQSLAYYAAHLTTATNMGVFTAVIPLLGLLLGAAFFRQPISAAAAAGVLLSLAGVCYLMGAGNPLFLLQHGVNPGDAMIVLGSAAYALYGLLYRRWAPPLGQWLNLYAQVLLAVLMLLPLAATADSLAIPLAGVPVLLVAGIGSSVIAAYLWMLSIQRIGSERTAIFMNLLPLFTALMASAMLGETIHPYHWVGGGLILAGVSLSQRKPAPAPAAQTA</sequence>
<dbReference type="RefSeq" id="WP_386093490.1">
    <property type="nucleotide sequence ID" value="NZ_JBHRXN010000036.1"/>
</dbReference>
<proteinExistence type="predicted"/>
<comment type="subcellular location">
    <subcellularLocation>
        <location evidence="1">Cell membrane</location>
        <topology evidence="1">Multi-pass membrane protein</topology>
    </subcellularLocation>
</comment>
<dbReference type="InterPro" id="IPR000620">
    <property type="entry name" value="EamA_dom"/>
</dbReference>
<dbReference type="Gene3D" id="1.10.3730.20">
    <property type="match status" value="1"/>
</dbReference>
<accession>A0ABV7RL64</accession>
<dbReference type="SUPFAM" id="SSF103481">
    <property type="entry name" value="Multidrug resistance efflux transporter EmrE"/>
    <property type="match status" value="2"/>
</dbReference>
<feature type="domain" description="EamA" evidence="7">
    <location>
        <begin position="150"/>
        <end position="280"/>
    </location>
</feature>
<feature type="transmembrane region" description="Helical" evidence="6">
    <location>
        <begin position="119"/>
        <end position="136"/>
    </location>
</feature>
<evidence type="ECO:0000256" key="3">
    <source>
        <dbReference type="ARBA" id="ARBA00022692"/>
    </source>
</evidence>
<feature type="transmembrane region" description="Helical" evidence="6">
    <location>
        <begin position="180"/>
        <end position="198"/>
    </location>
</feature>
<evidence type="ECO:0000313" key="8">
    <source>
        <dbReference type="EMBL" id="MFC3533613.1"/>
    </source>
</evidence>
<evidence type="ECO:0000256" key="1">
    <source>
        <dbReference type="ARBA" id="ARBA00004651"/>
    </source>
</evidence>
<evidence type="ECO:0000313" key="9">
    <source>
        <dbReference type="Proteomes" id="UP001595741"/>
    </source>
</evidence>
<evidence type="ECO:0000256" key="5">
    <source>
        <dbReference type="ARBA" id="ARBA00023136"/>
    </source>
</evidence>
<keyword evidence="5 6" id="KW-0472">Membrane</keyword>
<evidence type="ECO:0000256" key="2">
    <source>
        <dbReference type="ARBA" id="ARBA00022475"/>
    </source>
</evidence>
<keyword evidence="4 6" id="KW-1133">Transmembrane helix</keyword>
<reference evidence="9" key="1">
    <citation type="journal article" date="2019" name="Int. J. Syst. Evol. Microbiol.">
        <title>The Global Catalogue of Microorganisms (GCM) 10K type strain sequencing project: providing services to taxonomists for standard genome sequencing and annotation.</title>
        <authorList>
            <consortium name="The Broad Institute Genomics Platform"/>
            <consortium name="The Broad Institute Genome Sequencing Center for Infectious Disease"/>
            <person name="Wu L."/>
            <person name="Ma J."/>
        </authorList>
    </citation>
    <scope>NUCLEOTIDE SEQUENCE [LARGE SCALE GENOMIC DNA]</scope>
    <source>
        <strain evidence="9">KCTC 42742</strain>
    </source>
</reference>
<feature type="transmembrane region" description="Helical" evidence="6">
    <location>
        <begin position="204"/>
        <end position="229"/>
    </location>
</feature>